<organism evidence="2">
    <name type="scientific">Spodoptera frugiperda</name>
    <name type="common">Fall armyworm</name>
    <dbReference type="NCBI Taxonomy" id="7108"/>
    <lineage>
        <taxon>Eukaryota</taxon>
        <taxon>Metazoa</taxon>
        <taxon>Ecdysozoa</taxon>
        <taxon>Arthropoda</taxon>
        <taxon>Hexapoda</taxon>
        <taxon>Insecta</taxon>
        <taxon>Pterygota</taxon>
        <taxon>Neoptera</taxon>
        <taxon>Endopterygota</taxon>
        <taxon>Lepidoptera</taxon>
        <taxon>Glossata</taxon>
        <taxon>Ditrysia</taxon>
        <taxon>Noctuoidea</taxon>
        <taxon>Noctuidae</taxon>
        <taxon>Amphipyrinae</taxon>
        <taxon>Spodoptera</taxon>
    </lineage>
</organism>
<protein>
    <submittedName>
        <fullName evidence="2">SFRICE_014417</fullName>
    </submittedName>
</protein>
<feature type="region of interest" description="Disordered" evidence="1">
    <location>
        <begin position="97"/>
        <end position="124"/>
    </location>
</feature>
<evidence type="ECO:0000313" key="2">
    <source>
        <dbReference type="EMBL" id="SOQ49693.1"/>
    </source>
</evidence>
<sequence>MGAFTNNQVQIHMTLRPKPIIWGSHKQLLRVGMKSATRCTAIKLPSHHANHATLIIHRSSIRHVRTYIDMLPVLSYCNYGVSCSFLSIRSYTLERAPSLTDRQTDGPKLTVASELQMRGSSERS</sequence>
<dbReference type="AlphaFoldDB" id="A0A2H1W9J6"/>
<reference evidence="2" key="1">
    <citation type="submission" date="2016-07" db="EMBL/GenBank/DDBJ databases">
        <authorList>
            <person name="Bretaudeau A."/>
        </authorList>
    </citation>
    <scope>NUCLEOTIDE SEQUENCE</scope>
    <source>
        <strain evidence="2">Rice</strain>
        <tissue evidence="2">Whole body</tissue>
    </source>
</reference>
<dbReference type="EMBL" id="ODYU01007157">
    <property type="protein sequence ID" value="SOQ49693.1"/>
    <property type="molecule type" value="Genomic_DNA"/>
</dbReference>
<accession>A0A2H1W9J6</accession>
<proteinExistence type="predicted"/>
<evidence type="ECO:0000256" key="1">
    <source>
        <dbReference type="SAM" id="MobiDB-lite"/>
    </source>
</evidence>
<gene>
    <name evidence="2" type="ORF">SFRICE_014417</name>
</gene>
<name>A0A2H1W9J6_SPOFR</name>